<comment type="similarity">
    <text evidence="2 6">Belongs to the fungal hydrophobin family.</text>
</comment>
<evidence type="ECO:0000313" key="7">
    <source>
        <dbReference type="EMBL" id="PPQ77825.1"/>
    </source>
</evidence>
<feature type="signal peptide" evidence="6">
    <location>
        <begin position="1"/>
        <end position="19"/>
    </location>
</feature>
<comment type="caution">
    <text evidence="7">The sequence shown here is derived from an EMBL/GenBank/DDBJ whole genome shotgun (WGS) entry which is preliminary data.</text>
</comment>
<accession>A0A409WH61</accession>
<proteinExistence type="inferred from homology"/>
<comment type="subcellular location">
    <subcellularLocation>
        <location evidence="1 6">Secreted</location>
        <location evidence="1 6">Cell wall</location>
    </subcellularLocation>
</comment>
<dbReference type="SMART" id="SM00075">
    <property type="entry name" value="HYDRO"/>
    <property type="match status" value="1"/>
</dbReference>
<dbReference type="AlphaFoldDB" id="A0A409WH61"/>
<keyword evidence="6" id="KW-0732">Signal</keyword>
<reference evidence="7 8" key="1">
    <citation type="journal article" date="2018" name="Evol. Lett.">
        <title>Horizontal gene cluster transfer increased hallucinogenic mushroom diversity.</title>
        <authorList>
            <person name="Reynolds H.T."/>
            <person name="Vijayakumar V."/>
            <person name="Gluck-Thaler E."/>
            <person name="Korotkin H.B."/>
            <person name="Matheny P.B."/>
            <person name="Slot J.C."/>
        </authorList>
    </citation>
    <scope>NUCLEOTIDE SEQUENCE [LARGE SCALE GENOMIC DNA]</scope>
    <source>
        <strain evidence="7 8">2631</strain>
    </source>
</reference>
<evidence type="ECO:0000313" key="8">
    <source>
        <dbReference type="Proteomes" id="UP000283269"/>
    </source>
</evidence>
<evidence type="ECO:0000256" key="3">
    <source>
        <dbReference type="ARBA" id="ARBA00022512"/>
    </source>
</evidence>
<dbReference type="STRING" id="93625.A0A409WH61"/>
<name>A0A409WH61_PSICY</name>
<evidence type="ECO:0000256" key="1">
    <source>
        <dbReference type="ARBA" id="ARBA00004191"/>
    </source>
</evidence>
<dbReference type="GO" id="GO:0009277">
    <property type="term" value="C:fungal-type cell wall"/>
    <property type="evidence" value="ECO:0007669"/>
    <property type="project" value="InterPro"/>
</dbReference>
<gene>
    <name evidence="7" type="ORF">CVT25_015319</name>
</gene>
<sequence>MFSKIALFAAASMALLVAAAPTPGGSGDMSNSCNTGPVQCCNQMFDSNTEQANFLLALVGAVVGPITGQIGANCSPISAIGIAGNSCTQQPVCCANNDFNGLVNIGCTPINVNL</sequence>
<organism evidence="7 8">
    <name type="scientific">Psilocybe cyanescens</name>
    <dbReference type="NCBI Taxonomy" id="93625"/>
    <lineage>
        <taxon>Eukaryota</taxon>
        <taxon>Fungi</taxon>
        <taxon>Dikarya</taxon>
        <taxon>Basidiomycota</taxon>
        <taxon>Agaricomycotina</taxon>
        <taxon>Agaricomycetes</taxon>
        <taxon>Agaricomycetidae</taxon>
        <taxon>Agaricales</taxon>
        <taxon>Agaricineae</taxon>
        <taxon>Strophariaceae</taxon>
        <taxon>Psilocybe</taxon>
    </lineage>
</organism>
<dbReference type="GO" id="GO:0005199">
    <property type="term" value="F:structural constituent of cell wall"/>
    <property type="evidence" value="ECO:0007669"/>
    <property type="project" value="InterPro"/>
</dbReference>
<keyword evidence="8" id="KW-1185">Reference proteome</keyword>
<keyword evidence="4 6" id="KW-0964">Secreted</keyword>
<keyword evidence="5 6" id="KW-1015">Disulfide bond</keyword>
<feature type="chain" id="PRO_5018819958" description="Hydrophobin" evidence="6">
    <location>
        <begin position="20"/>
        <end position="114"/>
    </location>
</feature>
<evidence type="ECO:0000256" key="5">
    <source>
        <dbReference type="ARBA" id="ARBA00023157"/>
    </source>
</evidence>
<protein>
    <recommendedName>
        <fullName evidence="6">Hydrophobin</fullName>
    </recommendedName>
</protein>
<dbReference type="Pfam" id="PF01185">
    <property type="entry name" value="Hydrophobin"/>
    <property type="match status" value="1"/>
</dbReference>
<evidence type="ECO:0000256" key="6">
    <source>
        <dbReference type="RuleBase" id="RU365009"/>
    </source>
</evidence>
<dbReference type="OrthoDB" id="4225815at2759"/>
<evidence type="ECO:0000256" key="4">
    <source>
        <dbReference type="ARBA" id="ARBA00022525"/>
    </source>
</evidence>
<dbReference type="Proteomes" id="UP000283269">
    <property type="component" value="Unassembled WGS sequence"/>
</dbReference>
<dbReference type="CDD" id="cd23507">
    <property type="entry name" value="hydrophobin_I"/>
    <property type="match status" value="1"/>
</dbReference>
<evidence type="ECO:0000256" key="2">
    <source>
        <dbReference type="ARBA" id="ARBA00010446"/>
    </source>
</evidence>
<dbReference type="InParanoid" id="A0A409WH61"/>
<dbReference type="InterPro" id="IPR001338">
    <property type="entry name" value="Class_I_Hydrophobin"/>
</dbReference>
<dbReference type="EMBL" id="NHYD01003433">
    <property type="protein sequence ID" value="PPQ77825.1"/>
    <property type="molecule type" value="Genomic_DNA"/>
</dbReference>
<keyword evidence="3 6" id="KW-0134">Cell wall</keyword>